<dbReference type="Proteomes" id="UP000311605">
    <property type="component" value="Unassembled WGS sequence"/>
</dbReference>
<reference evidence="1 2" key="1">
    <citation type="submission" date="2019-06" db="EMBL/GenBank/DDBJ databases">
        <title>The draft genome of Rhizobium smilacinae PTYR-5.</title>
        <authorList>
            <person name="Liu L."/>
            <person name="Li L."/>
            <person name="Zhang X."/>
        </authorList>
    </citation>
    <scope>NUCLEOTIDE SEQUENCE [LARGE SCALE GENOMIC DNA]</scope>
    <source>
        <strain evidence="1 2">PTYR-5</strain>
    </source>
</reference>
<organism evidence="1 2">
    <name type="scientific">Aliirhizobium smilacinae</name>
    <dbReference type="NCBI Taxonomy" id="1395944"/>
    <lineage>
        <taxon>Bacteria</taxon>
        <taxon>Pseudomonadati</taxon>
        <taxon>Pseudomonadota</taxon>
        <taxon>Alphaproteobacteria</taxon>
        <taxon>Hyphomicrobiales</taxon>
        <taxon>Rhizobiaceae</taxon>
        <taxon>Aliirhizobium</taxon>
    </lineage>
</organism>
<dbReference type="RefSeq" id="WP_139672646.1">
    <property type="nucleotide sequence ID" value="NZ_VDMN01000001.1"/>
</dbReference>
<dbReference type="EMBL" id="VDMN01000001">
    <property type="protein sequence ID" value="TNM65265.1"/>
    <property type="molecule type" value="Genomic_DNA"/>
</dbReference>
<accession>A0A5C4XP57</accession>
<proteinExistence type="predicted"/>
<protein>
    <recommendedName>
        <fullName evidence="3">Four helix bundle protein</fullName>
    </recommendedName>
</protein>
<keyword evidence="2" id="KW-1185">Reference proteome</keyword>
<gene>
    <name evidence="1" type="ORF">FHP24_03005</name>
</gene>
<evidence type="ECO:0000313" key="1">
    <source>
        <dbReference type="EMBL" id="TNM65265.1"/>
    </source>
</evidence>
<name>A0A5C4XP57_9HYPH</name>
<dbReference type="AlphaFoldDB" id="A0A5C4XP57"/>
<sequence length="83" mass="9086">MWLEASKEAHSHRRMYALALDICGSDAAPPELRKAARKVVRALADVIELPIADAKVLAKASKKFAKLVVVLQNTYEEEPSIAA</sequence>
<evidence type="ECO:0008006" key="3">
    <source>
        <dbReference type="Google" id="ProtNLM"/>
    </source>
</evidence>
<evidence type="ECO:0000313" key="2">
    <source>
        <dbReference type="Proteomes" id="UP000311605"/>
    </source>
</evidence>
<comment type="caution">
    <text evidence="1">The sequence shown here is derived from an EMBL/GenBank/DDBJ whole genome shotgun (WGS) entry which is preliminary data.</text>
</comment>